<reference evidence="3" key="1">
    <citation type="journal article" date="2014" name="Genome Announc.">
        <title>Draft genome sequence of Weissella oryzae SG25T, isolated from fermented rice grains.</title>
        <authorList>
            <person name="Tanizawa Y."/>
            <person name="Fujisawa T."/>
            <person name="Mochizuki T."/>
            <person name="Kaminuma E."/>
            <person name="Suzuki Y."/>
            <person name="Nakamura Y."/>
            <person name="Tohno M."/>
        </authorList>
    </citation>
    <scope>NUCLEOTIDE SEQUENCE [LARGE SCALE GENOMIC DNA]</scope>
    <source>
        <strain evidence="3">DSM 25784 / JCM 18191 / LMG 30913 / SG25</strain>
    </source>
</reference>
<evidence type="ECO:0008006" key="4">
    <source>
        <dbReference type="Google" id="ProtNLM"/>
    </source>
</evidence>
<dbReference type="Pfam" id="PF12363">
    <property type="entry name" value="Phage_TAC_12"/>
    <property type="match status" value="1"/>
</dbReference>
<keyword evidence="1" id="KW-0175">Coiled coil</keyword>
<dbReference type="OrthoDB" id="2146232at2"/>
<sequence length="148" mass="16352">MTMINVTIKGKNIDAKFGFGALYKANQKFSNHADNGGSLENGAANIFLSLLTGDPGALMKVIQVIIPSEYKEDDYIEAIEELTEGGDKLDEVVTMLKDEMVQSGFFKKAINNQIEAFEENLPMLKANEKMEDQAKSVEAALKLMKENI</sequence>
<name>A0A069CXM0_WEIOS</name>
<evidence type="ECO:0000313" key="3">
    <source>
        <dbReference type="Proteomes" id="UP000030643"/>
    </source>
</evidence>
<keyword evidence="3" id="KW-1185">Reference proteome</keyword>
<evidence type="ECO:0000256" key="1">
    <source>
        <dbReference type="SAM" id="Coils"/>
    </source>
</evidence>
<dbReference type="Proteomes" id="UP000030643">
    <property type="component" value="Unassembled WGS sequence"/>
</dbReference>
<dbReference type="InterPro" id="IPR024410">
    <property type="entry name" value="Phage_TAC_12"/>
</dbReference>
<accession>A0A069CXM0</accession>
<organism evidence="2 3">
    <name type="scientific">Weissella oryzae (strain DSM 25784 / JCM 18191 / LMG 30913 / SG25)</name>
    <dbReference type="NCBI Taxonomy" id="1329250"/>
    <lineage>
        <taxon>Bacteria</taxon>
        <taxon>Bacillati</taxon>
        <taxon>Bacillota</taxon>
        <taxon>Bacilli</taxon>
        <taxon>Lactobacillales</taxon>
        <taxon>Lactobacillaceae</taxon>
        <taxon>Weissella</taxon>
    </lineage>
</organism>
<dbReference type="STRING" id="1329250.WOSG25_230060"/>
<dbReference type="AlphaFoldDB" id="A0A069CXM0"/>
<dbReference type="EMBL" id="DF820506">
    <property type="protein sequence ID" value="GAK31998.1"/>
    <property type="molecule type" value="Genomic_DNA"/>
</dbReference>
<gene>
    <name evidence="2" type="ORF">WOSG25_230060</name>
</gene>
<feature type="coiled-coil region" evidence="1">
    <location>
        <begin position="107"/>
        <end position="147"/>
    </location>
</feature>
<evidence type="ECO:0000313" key="2">
    <source>
        <dbReference type="EMBL" id="GAK31998.1"/>
    </source>
</evidence>
<protein>
    <recommendedName>
        <fullName evidence="4">Phage protein</fullName>
    </recommendedName>
</protein>
<proteinExistence type="predicted"/>